<comment type="caution">
    <text evidence="2">The sequence shown here is derived from an EMBL/GenBank/DDBJ whole genome shotgun (WGS) entry which is preliminary data.</text>
</comment>
<dbReference type="Pfam" id="PF05437">
    <property type="entry name" value="AzlD"/>
    <property type="match status" value="1"/>
</dbReference>
<dbReference type="OrthoDB" id="7870017at2"/>
<keyword evidence="3" id="KW-1185">Reference proteome</keyword>
<gene>
    <name evidence="2" type="ORF">CBF32_02815</name>
</gene>
<organism evidence="2 3">
    <name type="scientific">Vagococcus fluvialis</name>
    <dbReference type="NCBI Taxonomy" id="2738"/>
    <lineage>
        <taxon>Bacteria</taxon>
        <taxon>Bacillati</taxon>
        <taxon>Bacillota</taxon>
        <taxon>Bacilli</taxon>
        <taxon>Lactobacillales</taxon>
        <taxon>Enterococcaceae</taxon>
        <taxon>Vagococcus</taxon>
    </lineage>
</organism>
<evidence type="ECO:0000313" key="3">
    <source>
        <dbReference type="Proteomes" id="UP000288197"/>
    </source>
</evidence>
<keyword evidence="1" id="KW-0812">Transmembrane</keyword>
<feature type="transmembrane region" description="Helical" evidence="1">
    <location>
        <begin position="82"/>
        <end position="105"/>
    </location>
</feature>
<evidence type="ECO:0000256" key="1">
    <source>
        <dbReference type="SAM" id="Phobius"/>
    </source>
</evidence>
<proteinExistence type="predicted"/>
<keyword evidence="1" id="KW-0472">Membrane</keyword>
<dbReference type="EMBL" id="NGJX01000002">
    <property type="protein sequence ID" value="RSU04325.1"/>
    <property type="molecule type" value="Genomic_DNA"/>
</dbReference>
<keyword evidence="1" id="KW-1133">Transmembrane helix</keyword>
<sequence>MAMNSFNLLMLIIACGLVTWIPRIAPFIFSKKMTFSKFWKQFMTYIPMCILTALLIQNLLIIEKGKLTTINIENLVVTLPTLVIAFLTKSLMWTVVFGIVAMTLVRYLGIF</sequence>
<feature type="transmembrane region" description="Helical" evidence="1">
    <location>
        <begin position="42"/>
        <end position="62"/>
    </location>
</feature>
<dbReference type="RefSeq" id="WP_114288464.1">
    <property type="nucleotide sequence ID" value="NZ_CP081459.1"/>
</dbReference>
<evidence type="ECO:0000313" key="2">
    <source>
        <dbReference type="EMBL" id="RSU04325.1"/>
    </source>
</evidence>
<dbReference type="AlphaFoldDB" id="A0A430AAS3"/>
<dbReference type="InterPro" id="IPR008407">
    <property type="entry name" value="Brnchd-chn_aa_trnsp_AzlD"/>
</dbReference>
<feature type="transmembrane region" description="Helical" evidence="1">
    <location>
        <begin position="6"/>
        <end position="30"/>
    </location>
</feature>
<reference evidence="2 3" key="1">
    <citation type="submission" date="2017-05" db="EMBL/GenBank/DDBJ databases">
        <title>Vagococcus spp. assemblies.</title>
        <authorList>
            <person name="Gulvik C.A."/>
        </authorList>
    </citation>
    <scope>NUCLEOTIDE SEQUENCE [LARGE SCALE GENOMIC DNA]</scope>
    <source>
        <strain evidence="2 3">NCFB 2497</strain>
    </source>
</reference>
<protein>
    <submittedName>
        <fullName evidence="2">Branched-chain amino acid transporter AzlD</fullName>
    </submittedName>
</protein>
<accession>A0A430AAS3</accession>
<name>A0A430AAS3_9ENTE</name>
<dbReference type="Proteomes" id="UP000288197">
    <property type="component" value="Unassembled WGS sequence"/>
</dbReference>
<dbReference type="GeneID" id="63145118"/>